<keyword evidence="2" id="KW-0430">Lectin</keyword>
<dbReference type="OrthoDB" id="5958808at2"/>
<evidence type="ECO:0000313" key="5">
    <source>
        <dbReference type="Proteomes" id="UP000268291"/>
    </source>
</evidence>
<protein>
    <submittedName>
        <fullName evidence="2">Ricin-type beta-trefoil lectin protein</fullName>
    </submittedName>
    <submittedName>
        <fullName evidence="3">Sugar-binding protein</fullName>
    </submittedName>
</protein>
<dbReference type="InterPro" id="IPR035992">
    <property type="entry name" value="Ricin_B-like_lectins"/>
</dbReference>
<feature type="domain" description="Ricin B lectin" evidence="1">
    <location>
        <begin position="557"/>
        <end position="687"/>
    </location>
</feature>
<sequence length="688" mass="71861">MTSIARSRPHPHLLIVLLAALVGGLLVALVPTGAAPASAAQAGQVLYSPNLASFPNGTAGYPRAIRLDHDGSSAQTMLATFAKGGHNGPTTMPIYRSTNGGTSWSQISSISSNTAGWDIEAPTLFEVPRTIPGLNQGDILAAGTAWSVGNYTAQKVEVFKSTNKGQTWQYLSNCTQTSGQPNGWGHGIWEPTFLVADDGTLACFISDERPANSSTNNQVIGHYTSTNGGASWSSTLVQDVAFPSDNLARPGMQTFAELPNGQFVMSYEMCRDATNADHACEVYIKFSSDGLNWGTLGTAGTLVQTSDSRELLHTPYVSWIPGGGPNGTVLLSGQRVVSGPTGNKTVLAESGSVLFANTNLGVGAWTELEAPVTVNPTGGYGTGVPSCPGYSTPAIPREDGTSFVYFAATWLGQNNQCELRVGIGSLPGPTGQITGPGGKCVDVDTNTAVSGRAVQLYTCGIATGQRWSVSADGTIRAFGKCLDITSNGTANFSPVQLWDCLPNAGAQQWRPQANGSLLNPQSGRCLDLPQGNTADGTDLQIYDCNGLSSQVWALPGQPTGPITGPGTNTLCVDVDTNTGVNGRAIQVWTCSGVPGQQWSRTADGTLRAFGKCMDLDGTGTGTANGTKIELWTCDGSAGQQWIPQSNGSIRNPQSGRCLDLPAGNLTPGTDLSLYDCNGLWPQQWKVPA</sequence>
<dbReference type="SUPFAM" id="SSF50939">
    <property type="entry name" value="Sialidases"/>
    <property type="match status" value="1"/>
</dbReference>
<reference evidence="3 5" key="2">
    <citation type="submission" date="2018-12" db="EMBL/GenBank/DDBJ databases">
        <authorList>
            <person name="hu s."/>
            <person name="Xu Y."/>
            <person name="Xu B."/>
            <person name="Li F."/>
        </authorList>
    </citation>
    <scope>NUCLEOTIDE SEQUENCE [LARGE SCALE GENOMIC DNA]</scope>
    <source>
        <strain evidence="3 5">KSW2-17</strain>
    </source>
</reference>
<dbReference type="CDD" id="cd23451">
    <property type="entry name" value="beta-trefoil_Ricin_laminarinase"/>
    <property type="match status" value="2"/>
</dbReference>
<dbReference type="PROSITE" id="PS50231">
    <property type="entry name" value="RICIN_B_LECTIN"/>
    <property type="match status" value="2"/>
</dbReference>
<comment type="caution">
    <text evidence="2">The sequence shown here is derived from an EMBL/GenBank/DDBJ whole genome shotgun (WGS) entry which is preliminary data.</text>
</comment>
<dbReference type="EMBL" id="PYAU01000001">
    <property type="protein sequence ID" value="PSL37804.1"/>
    <property type="molecule type" value="Genomic_DNA"/>
</dbReference>
<organism evidence="2 4">
    <name type="scientific">Labedella gwakjiensis</name>
    <dbReference type="NCBI Taxonomy" id="390269"/>
    <lineage>
        <taxon>Bacteria</taxon>
        <taxon>Bacillati</taxon>
        <taxon>Actinomycetota</taxon>
        <taxon>Actinomycetes</taxon>
        <taxon>Micrococcales</taxon>
        <taxon>Microbacteriaceae</taxon>
        <taxon>Labedella</taxon>
    </lineage>
</organism>
<feature type="domain" description="Ricin B lectin" evidence="1">
    <location>
        <begin position="428"/>
        <end position="555"/>
    </location>
</feature>
<name>A0A2P8GV11_9MICO</name>
<evidence type="ECO:0000313" key="2">
    <source>
        <dbReference type="EMBL" id="PSL37804.1"/>
    </source>
</evidence>
<reference evidence="2 4" key="1">
    <citation type="submission" date="2018-03" db="EMBL/GenBank/DDBJ databases">
        <title>Genomic Encyclopedia of Archaeal and Bacterial Type Strains, Phase II (KMG-II): from individual species to whole genera.</title>
        <authorList>
            <person name="Goeker M."/>
        </authorList>
    </citation>
    <scope>NUCLEOTIDE SEQUENCE [LARGE SCALE GENOMIC DNA]</scope>
    <source>
        <strain evidence="2 4">DSM 21548</strain>
    </source>
</reference>
<keyword evidence="5" id="KW-1185">Reference proteome</keyword>
<dbReference type="Proteomes" id="UP000268291">
    <property type="component" value="Unassembled WGS sequence"/>
</dbReference>
<dbReference type="InterPro" id="IPR000772">
    <property type="entry name" value="Ricin_B_lectin"/>
</dbReference>
<dbReference type="Pfam" id="PF00652">
    <property type="entry name" value="Ricin_B_lectin"/>
    <property type="match status" value="2"/>
</dbReference>
<dbReference type="Gene3D" id="2.80.10.50">
    <property type="match status" value="3"/>
</dbReference>
<dbReference type="Proteomes" id="UP000241203">
    <property type="component" value="Unassembled WGS sequence"/>
</dbReference>
<dbReference type="Gene3D" id="2.120.10.10">
    <property type="match status" value="1"/>
</dbReference>
<evidence type="ECO:0000313" key="4">
    <source>
        <dbReference type="Proteomes" id="UP000241203"/>
    </source>
</evidence>
<dbReference type="GO" id="GO:0030246">
    <property type="term" value="F:carbohydrate binding"/>
    <property type="evidence" value="ECO:0007669"/>
    <property type="project" value="UniProtKB-KW"/>
</dbReference>
<dbReference type="SMART" id="SM00458">
    <property type="entry name" value="RICIN"/>
    <property type="match status" value="2"/>
</dbReference>
<evidence type="ECO:0000259" key="1">
    <source>
        <dbReference type="SMART" id="SM00458"/>
    </source>
</evidence>
<dbReference type="SUPFAM" id="SSF50370">
    <property type="entry name" value="Ricin B-like lectins"/>
    <property type="match status" value="2"/>
</dbReference>
<dbReference type="EMBL" id="RZGY01000001">
    <property type="protein sequence ID" value="RUQ87618.1"/>
    <property type="molecule type" value="Genomic_DNA"/>
</dbReference>
<dbReference type="InterPro" id="IPR036278">
    <property type="entry name" value="Sialidase_sf"/>
</dbReference>
<dbReference type="CDD" id="cd15482">
    <property type="entry name" value="Sialidase_non-viral"/>
    <property type="match status" value="1"/>
</dbReference>
<dbReference type="PANTHER" id="PTHR38792:SF3">
    <property type="entry name" value="BNR_ASP-BOX REPEAT DOMAIN PROTEIN (AFU_ORTHOLOGUE AFUA_7G06430)-RELATED"/>
    <property type="match status" value="1"/>
</dbReference>
<accession>A0A2P8GV11</accession>
<gene>
    <name evidence="2" type="ORF">CLV49_1411</name>
    <name evidence="3" type="ORF">ELQ93_12145</name>
</gene>
<proteinExistence type="predicted"/>
<dbReference type="AlphaFoldDB" id="A0A2P8GV11"/>
<dbReference type="RefSeq" id="WP_106562900.1">
    <property type="nucleotide sequence ID" value="NZ_PYAU01000001.1"/>
</dbReference>
<dbReference type="PANTHER" id="PTHR38792">
    <property type="entry name" value="BNR/ASP-BOX REPEAT DOMAIN PROTEIN (AFU_ORTHOLOGUE AFUA_7G06430)-RELATED"/>
    <property type="match status" value="1"/>
</dbReference>
<evidence type="ECO:0000313" key="3">
    <source>
        <dbReference type="EMBL" id="RUQ87618.1"/>
    </source>
</evidence>